<dbReference type="FunFam" id="2.40.50.40:FF:000012">
    <property type="entry name" value="C-C motif chemokine"/>
    <property type="match status" value="1"/>
</dbReference>
<dbReference type="GO" id="GO:0006955">
    <property type="term" value="P:immune response"/>
    <property type="evidence" value="ECO:0007669"/>
    <property type="project" value="InterPro"/>
</dbReference>
<dbReference type="Gene3D" id="2.40.50.40">
    <property type="match status" value="1"/>
</dbReference>
<evidence type="ECO:0000256" key="1">
    <source>
        <dbReference type="ARBA" id="ARBA00004613"/>
    </source>
</evidence>
<dbReference type="GO" id="GO:0006954">
    <property type="term" value="P:inflammatory response"/>
    <property type="evidence" value="ECO:0007669"/>
    <property type="project" value="UniProtKB-KW"/>
</dbReference>
<evidence type="ECO:0000256" key="9">
    <source>
        <dbReference type="RuleBase" id="RU361150"/>
    </source>
</evidence>
<reference evidence="11" key="1">
    <citation type="submission" date="2025-08" db="UniProtKB">
        <authorList>
            <consortium name="Ensembl"/>
        </authorList>
    </citation>
    <scope>IDENTIFICATION</scope>
</reference>
<keyword evidence="7" id="KW-1015">Disulfide bond</keyword>
<dbReference type="GO" id="GO:0005615">
    <property type="term" value="C:extracellular space"/>
    <property type="evidence" value="ECO:0007669"/>
    <property type="project" value="UniProtKB-KW"/>
</dbReference>
<dbReference type="AlphaFoldDB" id="A0A8D0GD26"/>
<keyword evidence="5 9" id="KW-0964">Secreted</keyword>
<dbReference type="GeneTree" id="ENSGT01130000278316"/>
<evidence type="ECO:0000313" key="12">
    <source>
        <dbReference type="Proteomes" id="UP000694392"/>
    </source>
</evidence>
<dbReference type="PANTHER" id="PTHR12015">
    <property type="entry name" value="SMALL INDUCIBLE CYTOKINE A"/>
    <property type="match status" value="1"/>
</dbReference>
<dbReference type="GO" id="GO:2000406">
    <property type="term" value="P:positive regulation of T cell migration"/>
    <property type="evidence" value="ECO:0007669"/>
    <property type="project" value="Ensembl"/>
</dbReference>
<dbReference type="Proteomes" id="UP000694392">
    <property type="component" value="Unplaced"/>
</dbReference>
<evidence type="ECO:0000256" key="2">
    <source>
        <dbReference type="ARBA" id="ARBA00010868"/>
    </source>
</evidence>
<evidence type="ECO:0000256" key="8">
    <source>
        <dbReference type="ARBA" id="ARBA00023198"/>
    </source>
</evidence>
<evidence type="ECO:0000256" key="4">
    <source>
        <dbReference type="ARBA" id="ARBA00022514"/>
    </source>
</evidence>
<dbReference type="GO" id="GO:0031731">
    <property type="term" value="F:CCR6 chemokine receptor binding"/>
    <property type="evidence" value="ECO:0007669"/>
    <property type="project" value="Ensembl"/>
</dbReference>
<reference evidence="11" key="2">
    <citation type="submission" date="2025-09" db="UniProtKB">
        <authorList>
            <consortium name="Ensembl"/>
        </authorList>
    </citation>
    <scope>IDENTIFICATION</scope>
</reference>
<dbReference type="InterPro" id="IPR001811">
    <property type="entry name" value="Chemokine_IL8-like_dom"/>
</dbReference>
<dbReference type="InterPro" id="IPR000827">
    <property type="entry name" value="Chemokine_CC_CS"/>
</dbReference>
<dbReference type="Pfam" id="PF00048">
    <property type="entry name" value="IL8"/>
    <property type="match status" value="1"/>
</dbReference>
<dbReference type="PROSITE" id="PS00472">
    <property type="entry name" value="SMALL_CYTOKINES_CC"/>
    <property type="match status" value="1"/>
</dbReference>
<dbReference type="GO" id="GO:0008009">
    <property type="term" value="F:chemokine activity"/>
    <property type="evidence" value="ECO:0007669"/>
    <property type="project" value="InterPro"/>
</dbReference>
<proteinExistence type="inferred from homology"/>
<dbReference type="PANTHER" id="PTHR12015:SF108">
    <property type="entry name" value="C-C MOTIF CHEMOKINE 20"/>
    <property type="match status" value="1"/>
</dbReference>
<feature type="domain" description="Chemokine interleukin-8-like" evidence="10">
    <location>
        <begin position="31"/>
        <end position="91"/>
    </location>
</feature>
<accession>A0A8D0GD26</accession>
<comment type="subcellular location">
    <subcellularLocation>
        <location evidence="1 9">Secreted</location>
    </subcellularLocation>
</comment>
<dbReference type="GO" id="GO:0019722">
    <property type="term" value="P:calcium-mediated signaling"/>
    <property type="evidence" value="ECO:0007669"/>
    <property type="project" value="Ensembl"/>
</dbReference>
<evidence type="ECO:0000256" key="7">
    <source>
        <dbReference type="ARBA" id="ARBA00023157"/>
    </source>
</evidence>
<name>A0A8D0GD26_SPHPU</name>
<organism evidence="11 12">
    <name type="scientific">Sphenodon punctatus</name>
    <name type="common">Tuatara</name>
    <name type="synonym">Hatteria punctata</name>
    <dbReference type="NCBI Taxonomy" id="8508"/>
    <lineage>
        <taxon>Eukaryota</taxon>
        <taxon>Metazoa</taxon>
        <taxon>Chordata</taxon>
        <taxon>Craniata</taxon>
        <taxon>Vertebrata</taxon>
        <taxon>Euteleostomi</taxon>
        <taxon>Lepidosauria</taxon>
        <taxon>Sphenodontia</taxon>
        <taxon>Sphenodontidae</taxon>
        <taxon>Sphenodon</taxon>
    </lineage>
</organism>
<keyword evidence="6 9" id="KW-0732">Signal</keyword>
<evidence type="ECO:0000256" key="3">
    <source>
        <dbReference type="ARBA" id="ARBA00022500"/>
    </source>
</evidence>
<evidence type="ECO:0000256" key="6">
    <source>
        <dbReference type="ARBA" id="ARBA00022729"/>
    </source>
</evidence>
<dbReference type="SUPFAM" id="SSF54117">
    <property type="entry name" value="Interleukin 8-like chemokines"/>
    <property type="match status" value="1"/>
</dbReference>
<keyword evidence="8" id="KW-0395">Inflammatory response</keyword>
<gene>
    <name evidence="11" type="primary">CCL20</name>
</gene>
<evidence type="ECO:0000256" key="5">
    <source>
        <dbReference type="ARBA" id="ARBA00022525"/>
    </source>
</evidence>
<dbReference type="Ensembl" id="ENSSPUT00000004559.1">
    <property type="protein sequence ID" value="ENSSPUP00000004283.1"/>
    <property type="gene ID" value="ENSSPUG00000003324.1"/>
</dbReference>
<dbReference type="SMART" id="SM00199">
    <property type="entry name" value="SCY"/>
    <property type="match status" value="1"/>
</dbReference>
<feature type="signal peptide" evidence="9">
    <location>
        <begin position="1"/>
        <end position="28"/>
    </location>
</feature>
<evidence type="ECO:0000313" key="11">
    <source>
        <dbReference type="Ensembl" id="ENSSPUP00000004283.1"/>
    </source>
</evidence>
<dbReference type="OMA" id="NWVKQAV"/>
<dbReference type="InterPro" id="IPR039809">
    <property type="entry name" value="Chemokine_b/g/d"/>
</dbReference>
<sequence length="100" mass="11628">MTSFMCKNLVLATLIGLLMLYLSGTCEAQSNQDCCLSYRRRKLPLHVIKGYTEQLSSEFCDINAIIFHTKRGMKVCVNQKDQWVKNHLRQLSKRLKKMSE</sequence>
<evidence type="ECO:0000259" key="10">
    <source>
        <dbReference type="SMART" id="SM00199"/>
    </source>
</evidence>
<comment type="similarity">
    <text evidence="2 9">Belongs to the intercrine beta (chemokine CC) family.</text>
</comment>
<feature type="chain" id="PRO_5034616882" description="C-C motif chemokine" evidence="9">
    <location>
        <begin position="29"/>
        <end position="100"/>
    </location>
</feature>
<protein>
    <recommendedName>
        <fullName evidence="9">C-C motif chemokine</fullName>
    </recommendedName>
</protein>
<keyword evidence="4 9" id="KW-0202">Cytokine</keyword>
<dbReference type="InterPro" id="IPR036048">
    <property type="entry name" value="Interleukin_8-like_sf"/>
</dbReference>
<keyword evidence="3 9" id="KW-0145">Chemotaxis</keyword>
<keyword evidence="12" id="KW-1185">Reference proteome</keyword>